<protein>
    <submittedName>
        <fullName evidence="2">Uncharacterized protein</fullName>
    </submittedName>
</protein>
<evidence type="ECO:0000313" key="3">
    <source>
        <dbReference type="Proteomes" id="UP000612362"/>
    </source>
</evidence>
<comment type="caution">
    <text evidence="2">The sequence shown here is derived from an EMBL/GenBank/DDBJ whole genome shotgun (WGS) entry which is preliminary data.</text>
</comment>
<keyword evidence="1" id="KW-1133">Transmembrane helix</keyword>
<evidence type="ECO:0000256" key="1">
    <source>
        <dbReference type="SAM" id="Phobius"/>
    </source>
</evidence>
<keyword evidence="3" id="KW-1185">Reference proteome</keyword>
<accession>A0A8J3I1L8</accession>
<dbReference type="AlphaFoldDB" id="A0A8J3I1L8"/>
<name>A0A8J3I1L8_9CHLR</name>
<feature type="transmembrane region" description="Helical" evidence="1">
    <location>
        <begin position="42"/>
        <end position="61"/>
    </location>
</feature>
<feature type="transmembrane region" description="Helical" evidence="1">
    <location>
        <begin position="17"/>
        <end position="35"/>
    </location>
</feature>
<dbReference type="Proteomes" id="UP000612362">
    <property type="component" value="Unassembled WGS sequence"/>
</dbReference>
<organism evidence="2 3">
    <name type="scientific">Ktedonospora formicarum</name>
    <dbReference type="NCBI Taxonomy" id="2778364"/>
    <lineage>
        <taxon>Bacteria</taxon>
        <taxon>Bacillati</taxon>
        <taxon>Chloroflexota</taxon>
        <taxon>Ktedonobacteria</taxon>
        <taxon>Ktedonobacterales</taxon>
        <taxon>Ktedonobacteraceae</taxon>
        <taxon>Ktedonospora</taxon>
    </lineage>
</organism>
<keyword evidence="1" id="KW-0472">Membrane</keyword>
<gene>
    <name evidence="2" type="ORF">KSX_40940</name>
</gene>
<dbReference type="EMBL" id="BNJF01000002">
    <property type="protein sequence ID" value="GHO45931.1"/>
    <property type="molecule type" value="Genomic_DNA"/>
</dbReference>
<proteinExistence type="predicted"/>
<dbReference type="RefSeq" id="WP_220195346.1">
    <property type="nucleotide sequence ID" value="NZ_BNJF01000002.1"/>
</dbReference>
<reference evidence="2" key="1">
    <citation type="submission" date="2020-10" db="EMBL/GenBank/DDBJ databases">
        <title>Taxonomic study of unclassified bacteria belonging to the class Ktedonobacteria.</title>
        <authorList>
            <person name="Yabe S."/>
            <person name="Wang C.M."/>
            <person name="Zheng Y."/>
            <person name="Sakai Y."/>
            <person name="Cavaletti L."/>
            <person name="Monciardini P."/>
            <person name="Donadio S."/>
        </authorList>
    </citation>
    <scope>NUCLEOTIDE SEQUENCE</scope>
    <source>
        <strain evidence="2">SOSP1-1</strain>
    </source>
</reference>
<sequence length="73" mass="8081">MFRFINLLLNGQPLPRILIGLLFLIIGFVGLYVAMMQGRSDGWILASLGIVLGCILLFLGIKSLSNKGNRARY</sequence>
<keyword evidence="1" id="KW-0812">Transmembrane</keyword>
<evidence type="ECO:0000313" key="2">
    <source>
        <dbReference type="EMBL" id="GHO45931.1"/>
    </source>
</evidence>